<keyword evidence="2" id="KW-1185">Reference proteome</keyword>
<evidence type="ECO:0000313" key="1">
    <source>
        <dbReference type="EMBL" id="CAI6362378.1"/>
    </source>
</evidence>
<proteinExistence type="predicted"/>
<protein>
    <submittedName>
        <fullName evidence="1">Uncharacterized protein</fullName>
    </submittedName>
</protein>
<comment type="caution">
    <text evidence="1">The sequence shown here is derived from an EMBL/GenBank/DDBJ whole genome shotgun (WGS) entry which is preliminary data.</text>
</comment>
<accession>A0AAV0X2I9</accession>
<dbReference type="Proteomes" id="UP001160148">
    <property type="component" value="Unassembled WGS sequence"/>
</dbReference>
<organism evidence="1 2">
    <name type="scientific">Macrosiphum euphorbiae</name>
    <name type="common">potato aphid</name>
    <dbReference type="NCBI Taxonomy" id="13131"/>
    <lineage>
        <taxon>Eukaryota</taxon>
        <taxon>Metazoa</taxon>
        <taxon>Ecdysozoa</taxon>
        <taxon>Arthropoda</taxon>
        <taxon>Hexapoda</taxon>
        <taxon>Insecta</taxon>
        <taxon>Pterygota</taxon>
        <taxon>Neoptera</taxon>
        <taxon>Paraneoptera</taxon>
        <taxon>Hemiptera</taxon>
        <taxon>Sternorrhyncha</taxon>
        <taxon>Aphidomorpha</taxon>
        <taxon>Aphidoidea</taxon>
        <taxon>Aphididae</taxon>
        <taxon>Macrosiphini</taxon>
        <taxon>Macrosiphum</taxon>
    </lineage>
</organism>
<dbReference type="AlphaFoldDB" id="A0AAV0X2I9"/>
<sequence length="99" mass="11563">MEALNSKYDDILRRGRMLTIPLIRWDDHVLNNVIKQEDIDENGHNYDDSILKIGNQNIIMEEFSMETSKPSMLLFPQVFKRENIDENGHNNDDSKSQIG</sequence>
<name>A0AAV0X2I9_9HEMI</name>
<gene>
    <name evidence="1" type="ORF">MEUPH1_LOCUS17450</name>
</gene>
<reference evidence="1 2" key="1">
    <citation type="submission" date="2023-01" db="EMBL/GenBank/DDBJ databases">
        <authorList>
            <person name="Whitehead M."/>
        </authorList>
    </citation>
    <scope>NUCLEOTIDE SEQUENCE [LARGE SCALE GENOMIC DNA]</scope>
</reference>
<evidence type="ECO:0000313" key="2">
    <source>
        <dbReference type="Proteomes" id="UP001160148"/>
    </source>
</evidence>
<dbReference type="EMBL" id="CARXXK010000003">
    <property type="protein sequence ID" value="CAI6362378.1"/>
    <property type="molecule type" value="Genomic_DNA"/>
</dbReference>